<feature type="domain" description="Serine/threonine specific protein phosphatases" evidence="16">
    <location>
        <begin position="768"/>
        <end position="773"/>
    </location>
</feature>
<keyword evidence="8 13" id="KW-0464">Manganese</keyword>
<evidence type="ECO:0000256" key="7">
    <source>
        <dbReference type="ARBA" id="ARBA00022912"/>
    </source>
</evidence>
<gene>
    <name evidence="17" type="ORF">LWI28_021124</name>
</gene>
<evidence type="ECO:0000256" key="12">
    <source>
        <dbReference type="ARBA" id="ARBA00059628"/>
    </source>
</evidence>
<dbReference type="SUPFAM" id="SSF117281">
    <property type="entry name" value="Kelch motif"/>
    <property type="match status" value="1"/>
</dbReference>
<dbReference type="InterPro" id="IPR004843">
    <property type="entry name" value="Calcineurin-like_PHP"/>
</dbReference>
<comment type="similarity">
    <text evidence="2 13">Belongs to the PPP phosphatase family. BSU subfamily.</text>
</comment>
<dbReference type="InterPro" id="IPR015915">
    <property type="entry name" value="Kelch-typ_b-propeller"/>
</dbReference>
<comment type="subcellular location">
    <subcellularLocation>
        <location evidence="1 13">Nucleus</location>
    </subcellularLocation>
</comment>
<accession>A0AAD5JF26</accession>
<dbReference type="GO" id="GO:0004722">
    <property type="term" value="F:protein serine/threonine phosphatase activity"/>
    <property type="evidence" value="ECO:0007669"/>
    <property type="project" value="UniProtKB-UniRule"/>
</dbReference>
<dbReference type="PANTHER" id="PTHR46422">
    <property type="entry name" value="SERINE/THREONINE-PROTEIN PHOSPHATASE BSL3"/>
    <property type="match status" value="1"/>
</dbReference>
<evidence type="ECO:0000256" key="11">
    <source>
        <dbReference type="ARBA" id="ARBA00048336"/>
    </source>
</evidence>
<proteinExistence type="inferred from homology"/>
<evidence type="ECO:0000256" key="14">
    <source>
        <dbReference type="RuleBase" id="RU004273"/>
    </source>
</evidence>
<dbReference type="InterPro" id="IPR029052">
    <property type="entry name" value="Metallo-depent_PP-like"/>
</dbReference>
<evidence type="ECO:0000313" key="18">
    <source>
        <dbReference type="Proteomes" id="UP001064489"/>
    </source>
</evidence>
<dbReference type="PROSITE" id="PS00125">
    <property type="entry name" value="SER_THR_PHOSPHATASE"/>
    <property type="match status" value="1"/>
</dbReference>
<feature type="compositionally biased region" description="Polar residues" evidence="15">
    <location>
        <begin position="18"/>
        <end position="27"/>
    </location>
</feature>
<dbReference type="EMBL" id="JAJSOW010000003">
    <property type="protein sequence ID" value="KAI9196115.1"/>
    <property type="molecule type" value="Genomic_DNA"/>
</dbReference>
<reference evidence="17" key="2">
    <citation type="submission" date="2023-02" db="EMBL/GenBank/DDBJ databases">
        <authorList>
            <person name="Swenson N.G."/>
            <person name="Wegrzyn J.L."/>
            <person name="Mcevoy S.L."/>
        </authorList>
    </citation>
    <scope>NUCLEOTIDE SEQUENCE</scope>
    <source>
        <strain evidence="17">91603</strain>
        <tissue evidence="17">Leaf</tissue>
    </source>
</reference>
<evidence type="ECO:0000256" key="4">
    <source>
        <dbReference type="ARBA" id="ARBA00022723"/>
    </source>
</evidence>
<evidence type="ECO:0000256" key="3">
    <source>
        <dbReference type="ARBA" id="ARBA00022441"/>
    </source>
</evidence>
<keyword evidence="6 13" id="KW-0378">Hydrolase</keyword>
<evidence type="ECO:0000256" key="10">
    <source>
        <dbReference type="ARBA" id="ARBA00047761"/>
    </source>
</evidence>
<dbReference type="Gene3D" id="3.60.21.10">
    <property type="match status" value="1"/>
</dbReference>
<evidence type="ECO:0000259" key="16">
    <source>
        <dbReference type="PROSITE" id="PS00125"/>
    </source>
</evidence>
<dbReference type="PRINTS" id="PR00114">
    <property type="entry name" value="STPHPHTASE"/>
</dbReference>
<evidence type="ECO:0000256" key="15">
    <source>
        <dbReference type="SAM" id="MobiDB-lite"/>
    </source>
</evidence>
<comment type="caution">
    <text evidence="17">The sequence shown here is derived from an EMBL/GenBank/DDBJ whole genome shotgun (WGS) entry which is preliminary data.</text>
</comment>
<evidence type="ECO:0000256" key="8">
    <source>
        <dbReference type="ARBA" id="ARBA00023211"/>
    </source>
</evidence>
<dbReference type="Pfam" id="PF24681">
    <property type="entry name" value="Kelch_KLHDC2_KLHL20_DRC7"/>
    <property type="match status" value="1"/>
</dbReference>
<dbReference type="InterPro" id="IPR006186">
    <property type="entry name" value="Ser/Thr-sp_prot-phosphatase"/>
</dbReference>
<protein>
    <recommendedName>
        <fullName evidence="13 14">Serine/threonine-protein phosphatase</fullName>
        <ecNumber evidence="13 14">3.1.3.16</ecNumber>
    </recommendedName>
</protein>
<feature type="region of interest" description="Disordered" evidence="15">
    <location>
        <begin position="1"/>
        <end position="69"/>
    </location>
</feature>
<comment type="function">
    <text evidence="12">Phosphatase involved in elongation process, probably by acting as a regulator of brassinolide signaling.</text>
</comment>
<evidence type="ECO:0000256" key="5">
    <source>
        <dbReference type="ARBA" id="ARBA00022737"/>
    </source>
</evidence>
<dbReference type="GO" id="GO:0005634">
    <property type="term" value="C:nucleus"/>
    <property type="evidence" value="ECO:0007669"/>
    <property type="project" value="UniProtKB-SubCell"/>
</dbReference>
<evidence type="ECO:0000256" key="13">
    <source>
        <dbReference type="PIRNR" id="PIRNR036363"/>
    </source>
</evidence>
<comment type="catalytic activity">
    <reaction evidence="10">
        <text>O-phospho-L-seryl-[protein] + H2O = L-seryl-[protein] + phosphate</text>
        <dbReference type="Rhea" id="RHEA:20629"/>
        <dbReference type="Rhea" id="RHEA-COMP:9863"/>
        <dbReference type="Rhea" id="RHEA-COMP:11604"/>
        <dbReference type="ChEBI" id="CHEBI:15377"/>
        <dbReference type="ChEBI" id="CHEBI:29999"/>
        <dbReference type="ChEBI" id="CHEBI:43474"/>
        <dbReference type="ChEBI" id="CHEBI:83421"/>
        <dbReference type="EC" id="3.1.3.16"/>
    </reaction>
</comment>
<dbReference type="EC" id="3.1.3.16" evidence="13 14"/>
<evidence type="ECO:0000256" key="1">
    <source>
        <dbReference type="ARBA" id="ARBA00004123"/>
    </source>
</evidence>
<feature type="compositionally biased region" description="Low complexity" evidence="15">
    <location>
        <begin position="37"/>
        <end position="64"/>
    </location>
</feature>
<evidence type="ECO:0000256" key="2">
    <source>
        <dbReference type="ARBA" id="ARBA00005671"/>
    </source>
</evidence>
<dbReference type="Gene3D" id="2.120.10.80">
    <property type="entry name" value="Kelch-type beta propeller"/>
    <property type="match status" value="2"/>
</dbReference>
<organism evidence="17 18">
    <name type="scientific">Acer negundo</name>
    <name type="common">Box elder</name>
    <dbReference type="NCBI Taxonomy" id="4023"/>
    <lineage>
        <taxon>Eukaryota</taxon>
        <taxon>Viridiplantae</taxon>
        <taxon>Streptophyta</taxon>
        <taxon>Embryophyta</taxon>
        <taxon>Tracheophyta</taxon>
        <taxon>Spermatophyta</taxon>
        <taxon>Magnoliopsida</taxon>
        <taxon>eudicotyledons</taxon>
        <taxon>Gunneridae</taxon>
        <taxon>Pentapetalae</taxon>
        <taxon>rosids</taxon>
        <taxon>malvids</taxon>
        <taxon>Sapindales</taxon>
        <taxon>Sapindaceae</taxon>
        <taxon>Hippocastanoideae</taxon>
        <taxon>Acereae</taxon>
        <taxon>Acer</taxon>
    </lineage>
</organism>
<dbReference type="InterPro" id="IPR011498">
    <property type="entry name" value="Kelch_2"/>
</dbReference>
<dbReference type="FunFam" id="2.120.10.80:FF:000042">
    <property type="entry name" value="Serine/threonine-protein phosphatase"/>
    <property type="match status" value="1"/>
</dbReference>
<name>A0AAD5JF26_ACENE</name>
<feature type="region of interest" description="Disordered" evidence="15">
    <location>
        <begin position="553"/>
        <end position="583"/>
    </location>
</feature>
<evidence type="ECO:0000256" key="9">
    <source>
        <dbReference type="ARBA" id="ARBA00023242"/>
    </source>
</evidence>
<dbReference type="PANTHER" id="PTHR46422:SF4">
    <property type="entry name" value="SERINE_THREONINE-PROTEIN PHOSPHATASE BSL3"/>
    <property type="match status" value="1"/>
</dbReference>
<dbReference type="Pfam" id="PF00149">
    <property type="entry name" value="Metallophos"/>
    <property type="match status" value="1"/>
</dbReference>
<keyword evidence="3" id="KW-0880">Kelch repeat</keyword>
<dbReference type="Pfam" id="PF07646">
    <property type="entry name" value="Kelch_2"/>
    <property type="match status" value="1"/>
</dbReference>
<keyword evidence="9 13" id="KW-0539">Nucleus</keyword>
<dbReference type="CDD" id="cd07419">
    <property type="entry name" value="MPP_Bsu1_C"/>
    <property type="match status" value="1"/>
</dbReference>
<keyword evidence="7 13" id="KW-0904">Protein phosphatase</keyword>
<reference evidence="17" key="1">
    <citation type="journal article" date="2022" name="Plant J.">
        <title>Strategies of tolerance reflected in two North American maple genomes.</title>
        <authorList>
            <person name="McEvoy S.L."/>
            <person name="Sezen U.U."/>
            <person name="Trouern-Trend A."/>
            <person name="McMahon S.M."/>
            <person name="Schaberg P.G."/>
            <person name="Yang J."/>
            <person name="Wegrzyn J.L."/>
            <person name="Swenson N.G."/>
        </authorList>
    </citation>
    <scope>NUCLEOTIDE SEQUENCE</scope>
    <source>
        <strain evidence="17">91603</strain>
    </source>
</reference>
<keyword evidence="4 13" id="KW-0479">Metal-binding</keyword>
<feature type="region of interest" description="Disordered" evidence="15">
    <location>
        <begin position="977"/>
        <end position="1001"/>
    </location>
</feature>
<dbReference type="InterPro" id="IPR041758">
    <property type="entry name" value="MPP_BSL_C"/>
</dbReference>
<dbReference type="Proteomes" id="UP001064489">
    <property type="component" value="Chromosome 1"/>
</dbReference>
<evidence type="ECO:0000313" key="17">
    <source>
        <dbReference type="EMBL" id="KAI9196115.1"/>
    </source>
</evidence>
<dbReference type="GO" id="GO:0046872">
    <property type="term" value="F:metal ion binding"/>
    <property type="evidence" value="ECO:0007669"/>
    <property type="project" value="UniProtKB-UniRule"/>
</dbReference>
<dbReference type="SMART" id="SM00156">
    <property type="entry name" value="PP2Ac"/>
    <property type="match status" value="1"/>
</dbReference>
<dbReference type="PIRSF" id="PIRSF036363">
    <property type="entry name" value="PPP_BSU1"/>
    <property type="match status" value="1"/>
</dbReference>
<keyword evidence="18" id="KW-1185">Reference proteome</keyword>
<dbReference type="GO" id="GO:0005886">
    <property type="term" value="C:plasma membrane"/>
    <property type="evidence" value="ECO:0007669"/>
    <property type="project" value="UniProtKB-ARBA"/>
</dbReference>
<evidence type="ECO:0000256" key="6">
    <source>
        <dbReference type="ARBA" id="ARBA00022801"/>
    </source>
</evidence>
<dbReference type="SUPFAM" id="SSF56300">
    <property type="entry name" value="Metallo-dependent phosphatases"/>
    <property type="match status" value="1"/>
</dbReference>
<dbReference type="AlphaFoldDB" id="A0AAD5JF26"/>
<dbReference type="FunFam" id="2.120.10.80:FF:000139">
    <property type="entry name" value="Serine/threonine-protein phosphatase"/>
    <property type="match status" value="1"/>
</dbReference>
<dbReference type="InterPro" id="IPR012391">
    <property type="entry name" value="Ser/Thr_prot_Pase_BSU1"/>
</dbReference>
<dbReference type="FunFam" id="3.60.21.10:FF:000008">
    <property type="entry name" value="Serine/threonine-protein phosphatase"/>
    <property type="match status" value="1"/>
</dbReference>
<dbReference type="GO" id="GO:0009742">
    <property type="term" value="P:brassinosteroid mediated signaling pathway"/>
    <property type="evidence" value="ECO:0007669"/>
    <property type="project" value="InterPro"/>
</dbReference>
<keyword evidence="5" id="KW-0677">Repeat</keyword>
<sequence>MDVDSTMVPETDHDPASPKQNTATSPASMEREQLADQPTGSPTASSTPPPSQQQQQEQQQQQSPVVGPRCAPTYTVVNAIIEKKEDGPGPRCGHTLTAVAAVGEEGAQGYIGPRLILFGGATALEGNSAASGTPSSAGSAGIRLAGATADVHCYDVLTNKWSRITPFGEPPTPRAAHVATAVGTMVVIQGGIGPAGLSAEDLHVLDLTQQRPRWHRVVVQGPGPGPRYGHVMALVGQRYLMAIGGNDGKRPLADVWALDTAAKPYEWRKLEPEGEGPPPCMYATASARSDGLLLLCGGRDASSVPLASAYGLAKHRDGRWEWAIAPGVSPSPRYQHAAVFVNARLHVSGGALGGGRMVEDSSSVAVLDTAAGVWCDTKSVVTSPRTGRYSADAAGGDAAVELTRRCRHAAAAIGDLIFIYGGLRGGVLLDDLLVAEDLAAAETTTAASHAAAAAAASNVQAGRLPGRYGFVDDRTRQTMPEAAPDGAVVLGNPVAPPINGDMYTDISTENAMLQGSRRISKGVESLVQASAAEAEAISATLAAVKARQVNGEVELPDRDRGAEATPSGKQMIKPDSAGSNSIAPAGVRLHHRAVVVAAETGGALGGMVRQLSIDQFENEGRRVSYGTPESATAARKLLDRQMSINSVPKKVIAHLLKPRGWKPPVRRQFFLDCNEIADLCDSAERIFSSEPSVLQLKAPIKIFGDLHGQFGDLMRLFDEYGSPSTAGDIAYIDYLFLGDYVDRGQHSLETISLLLALKVEYANNVHLIRGNHEAADINALFGFRIECIERMGERDGIWAWHRINRLFNWLPLAALIEKKIICMHGGIGRSINHVEQIENLQRPITMEAGSIVLMDLLWSDPTENDSVEGLRPNARGPGLVTFGPDRVMEFCNNNDLQLIVRAHECVMDGFERFAQGHLITLFSATNYCGTANNAGAILVLGRDLVVVPKLIHPLPPAISSPEASPERIEDTWMQELNANRPPTPTRGRPQVPNDRGSLAWI</sequence>
<comment type="catalytic activity">
    <reaction evidence="11 13 14">
        <text>O-phospho-L-threonyl-[protein] + H2O = L-threonyl-[protein] + phosphate</text>
        <dbReference type="Rhea" id="RHEA:47004"/>
        <dbReference type="Rhea" id="RHEA-COMP:11060"/>
        <dbReference type="Rhea" id="RHEA-COMP:11605"/>
        <dbReference type="ChEBI" id="CHEBI:15377"/>
        <dbReference type="ChEBI" id="CHEBI:30013"/>
        <dbReference type="ChEBI" id="CHEBI:43474"/>
        <dbReference type="ChEBI" id="CHEBI:61977"/>
        <dbReference type="EC" id="3.1.3.16"/>
    </reaction>
</comment>
<comment type="cofactor">
    <cofactor evidence="13">
        <name>Mn(2+)</name>
        <dbReference type="ChEBI" id="CHEBI:29035"/>
    </cofactor>
    <text evidence="13">Binds 2 manganese ions per subunit.</text>
</comment>